<evidence type="ECO:0000313" key="1">
    <source>
        <dbReference type="EMBL" id="MDT0295153.1"/>
    </source>
</evidence>
<protein>
    <submittedName>
        <fullName evidence="1">Ribonuclease Z</fullName>
    </submittedName>
</protein>
<dbReference type="RefSeq" id="WP_311402085.1">
    <property type="nucleotide sequence ID" value="NZ_JAVRBG010000010.1"/>
</dbReference>
<sequence length="112" mass="12847">MKIVEKDFYTVVEDEKDDIKKFASYLKGAGNKDIADKNLVVDILKYKQLDLSDLLAFLPISNQHRSQKKSFVLVSETLMIDDVPPELMVVPTLLEAKDVIQMEEIERDLDAF</sequence>
<keyword evidence="2" id="KW-1185">Reference proteome</keyword>
<accession>A0ABU2KKC0</accession>
<reference evidence="2" key="1">
    <citation type="submission" date="2023-07" db="EMBL/GenBank/DDBJ databases">
        <title>Isolating and identifying novel microbial strains from the Mariana Trench.</title>
        <authorList>
            <person name="Fu H."/>
        </authorList>
    </citation>
    <scope>NUCLEOTIDE SEQUENCE [LARGE SCALE GENOMIC DNA]</scope>
    <source>
        <strain evidence="2">T-y2</strain>
    </source>
</reference>
<comment type="caution">
    <text evidence="1">The sequence shown here is derived from an EMBL/GenBank/DDBJ whole genome shotgun (WGS) entry which is preliminary data.</text>
</comment>
<dbReference type="Proteomes" id="UP001182991">
    <property type="component" value="Unassembled WGS sequence"/>
</dbReference>
<proteinExistence type="predicted"/>
<evidence type="ECO:0000313" key="2">
    <source>
        <dbReference type="Proteomes" id="UP001182991"/>
    </source>
</evidence>
<name>A0ABU2KKC0_9FLAO</name>
<organism evidence="1 2">
    <name type="scientific">Mesonia ostreae</name>
    <dbReference type="NCBI Taxonomy" id="861110"/>
    <lineage>
        <taxon>Bacteria</taxon>
        <taxon>Pseudomonadati</taxon>
        <taxon>Bacteroidota</taxon>
        <taxon>Flavobacteriia</taxon>
        <taxon>Flavobacteriales</taxon>
        <taxon>Flavobacteriaceae</taxon>
        <taxon>Mesonia</taxon>
    </lineage>
</organism>
<dbReference type="EMBL" id="JAVRBG010000010">
    <property type="protein sequence ID" value="MDT0295153.1"/>
    <property type="molecule type" value="Genomic_DNA"/>
</dbReference>
<gene>
    <name evidence="1" type="ORF">RLT85_10950</name>
</gene>